<evidence type="ECO:0008006" key="10">
    <source>
        <dbReference type="Google" id="ProtNLM"/>
    </source>
</evidence>
<reference evidence="9" key="1">
    <citation type="journal article" date="2019" name="Int. J. Syst. Evol. Microbiol.">
        <title>The Global Catalogue of Microorganisms (GCM) 10K type strain sequencing project: providing services to taxonomists for standard genome sequencing and annotation.</title>
        <authorList>
            <consortium name="The Broad Institute Genomics Platform"/>
            <consortium name="The Broad Institute Genome Sequencing Center for Infectious Disease"/>
            <person name="Wu L."/>
            <person name="Ma J."/>
        </authorList>
    </citation>
    <scope>NUCLEOTIDE SEQUENCE [LARGE SCALE GENOMIC DNA]</scope>
    <source>
        <strain evidence="9">JCM 17452</strain>
    </source>
</reference>
<dbReference type="PANTHER" id="PTHR30026">
    <property type="entry name" value="OUTER MEMBRANE PROTEIN TOLC"/>
    <property type="match status" value="1"/>
</dbReference>
<evidence type="ECO:0000256" key="6">
    <source>
        <dbReference type="ARBA" id="ARBA00023136"/>
    </source>
</evidence>
<evidence type="ECO:0000256" key="4">
    <source>
        <dbReference type="ARBA" id="ARBA00022452"/>
    </source>
</evidence>
<name>A0ABP8ECY1_9FLAO</name>
<dbReference type="Proteomes" id="UP001500027">
    <property type="component" value="Unassembled WGS sequence"/>
</dbReference>
<protein>
    <recommendedName>
        <fullName evidence="10">TolC family protein</fullName>
    </recommendedName>
</protein>
<dbReference type="Gene3D" id="1.20.1600.10">
    <property type="entry name" value="Outer membrane efflux proteins (OEP)"/>
    <property type="match status" value="1"/>
</dbReference>
<comment type="similarity">
    <text evidence="2">Belongs to the outer membrane factor (OMF) (TC 1.B.17) family.</text>
</comment>
<comment type="caution">
    <text evidence="8">The sequence shown here is derived from an EMBL/GenBank/DDBJ whole genome shotgun (WGS) entry which is preliminary data.</text>
</comment>
<keyword evidence="6" id="KW-0472">Membrane</keyword>
<dbReference type="InterPro" id="IPR051906">
    <property type="entry name" value="TolC-like"/>
</dbReference>
<evidence type="ECO:0000256" key="1">
    <source>
        <dbReference type="ARBA" id="ARBA00004442"/>
    </source>
</evidence>
<dbReference type="Pfam" id="PF02321">
    <property type="entry name" value="OEP"/>
    <property type="match status" value="1"/>
</dbReference>
<gene>
    <name evidence="8" type="ORF">GCM10022257_21920</name>
</gene>
<accession>A0ABP8ECY1</accession>
<proteinExistence type="inferred from homology"/>
<evidence type="ECO:0000313" key="8">
    <source>
        <dbReference type="EMBL" id="GAA4270091.1"/>
    </source>
</evidence>
<dbReference type="InterPro" id="IPR003423">
    <property type="entry name" value="OMP_efflux"/>
</dbReference>
<keyword evidence="4" id="KW-1134">Transmembrane beta strand</keyword>
<dbReference type="PANTHER" id="PTHR30026:SF20">
    <property type="entry name" value="OUTER MEMBRANE PROTEIN TOLC"/>
    <property type="match status" value="1"/>
</dbReference>
<organism evidence="8 9">
    <name type="scientific">Hyunsoonleella aestuarii</name>
    <dbReference type="NCBI Taxonomy" id="912802"/>
    <lineage>
        <taxon>Bacteria</taxon>
        <taxon>Pseudomonadati</taxon>
        <taxon>Bacteroidota</taxon>
        <taxon>Flavobacteriia</taxon>
        <taxon>Flavobacteriales</taxon>
        <taxon>Flavobacteriaceae</taxon>
    </lineage>
</organism>
<dbReference type="SUPFAM" id="SSF56954">
    <property type="entry name" value="Outer membrane efflux proteins (OEP)"/>
    <property type="match status" value="1"/>
</dbReference>
<keyword evidence="9" id="KW-1185">Reference proteome</keyword>
<sequence length="247" mass="28598">MKLIMKRKIELIVYVFLFFLTIQQVEAQNEVSDSKSESIELLIPSLQTLIDSAKVNNGLVKYRRLEIEAKESNLKSKRKYWTRNFGIQADSRYGTFNNFATVTGDNSTVNLASNTQQFNYNVGLYLKIPVFDVINRKSQIKQAKAEYEQAKSMVKSQEDELIEIVIRYYEDLVLKQSLLELRSENIGNARVNMEMVEKEFKNGLVEITEYVRISDMTSRIAAEFMKAKSDFLISKKLLENLVGFQIN</sequence>
<keyword evidence="3" id="KW-0813">Transport</keyword>
<keyword evidence="5" id="KW-0812">Transmembrane</keyword>
<evidence type="ECO:0000256" key="2">
    <source>
        <dbReference type="ARBA" id="ARBA00007613"/>
    </source>
</evidence>
<dbReference type="EMBL" id="BAABAV010000002">
    <property type="protein sequence ID" value="GAA4270091.1"/>
    <property type="molecule type" value="Genomic_DNA"/>
</dbReference>
<evidence type="ECO:0000313" key="9">
    <source>
        <dbReference type="Proteomes" id="UP001500027"/>
    </source>
</evidence>
<evidence type="ECO:0000256" key="5">
    <source>
        <dbReference type="ARBA" id="ARBA00022692"/>
    </source>
</evidence>
<evidence type="ECO:0000256" key="7">
    <source>
        <dbReference type="ARBA" id="ARBA00023237"/>
    </source>
</evidence>
<comment type="subcellular location">
    <subcellularLocation>
        <location evidence="1">Cell outer membrane</location>
    </subcellularLocation>
</comment>
<keyword evidence="7" id="KW-0998">Cell outer membrane</keyword>
<evidence type="ECO:0000256" key="3">
    <source>
        <dbReference type="ARBA" id="ARBA00022448"/>
    </source>
</evidence>